<accession>A0ABQ9ZW39</accession>
<dbReference type="Proteomes" id="UP001234178">
    <property type="component" value="Unassembled WGS sequence"/>
</dbReference>
<organism evidence="2 3">
    <name type="scientific">Daphnia magna</name>
    <dbReference type="NCBI Taxonomy" id="35525"/>
    <lineage>
        <taxon>Eukaryota</taxon>
        <taxon>Metazoa</taxon>
        <taxon>Ecdysozoa</taxon>
        <taxon>Arthropoda</taxon>
        <taxon>Crustacea</taxon>
        <taxon>Branchiopoda</taxon>
        <taxon>Diplostraca</taxon>
        <taxon>Cladocera</taxon>
        <taxon>Anomopoda</taxon>
        <taxon>Daphniidae</taxon>
        <taxon>Daphnia</taxon>
    </lineage>
</organism>
<evidence type="ECO:0000256" key="1">
    <source>
        <dbReference type="SAM" id="MobiDB-lite"/>
    </source>
</evidence>
<gene>
    <name evidence="2" type="ORF">OUZ56_031964</name>
</gene>
<feature type="compositionally biased region" description="Polar residues" evidence="1">
    <location>
        <begin position="45"/>
        <end position="59"/>
    </location>
</feature>
<reference evidence="2 3" key="1">
    <citation type="journal article" date="2023" name="Nucleic Acids Res.">
        <title>The hologenome of Daphnia magna reveals possible DNA methylation and microbiome-mediated evolution of the host genome.</title>
        <authorList>
            <person name="Chaturvedi A."/>
            <person name="Li X."/>
            <person name="Dhandapani V."/>
            <person name="Marshall H."/>
            <person name="Kissane S."/>
            <person name="Cuenca-Cambronero M."/>
            <person name="Asole G."/>
            <person name="Calvet F."/>
            <person name="Ruiz-Romero M."/>
            <person name="Marangio P."/>
            <person name="Guigo R."/>
            <person name="Rago D."/>
            <person name="Mirbahai L."/>
            <person name="Eastwood N."/>
            <person name="Colbourne J.K."/>
            <person name="Zhou J."/>
            <person name="Mallon E."/>
            <person name="Orsini L."/>
        </authorList>
    </citation>
    <scope>NUCLEOTIDE SEQUENCE [LARGE SCALE GENOMIC DNA]</scope>
    <source>
        <strain evidence="2">LRV0_1</strain>
    </source>
</reference>
<proteinExistence type="predicted"/>
<comment type="caution">
    <text evidence="2">The sequence shown here is derived from an EMBL/GenBank/DDBJ whole genome shotgun (WGS) entry which is preliminary data.</text>
</comment>
<evidence type="ECO:0000313" key="3">
    <source>
        <dbReference type="Proteomes" id="UP001234178"/>
    </source>
</evidence>
<dbReference type="EMBL" id="JAOYFB010000005">
    <property type="protein sequence ID" value="KAK4017006.1"/>
    <property type="molecule type" value="Genomic_DNA"/>
</dbReference>
<feature type="region of interest" description="Disordered" evidence="1">
    <location>
        <begin position="36"/>
        <end position="59"/>
    </location>
</feature>
<protein>
    <submittedName>
        <fullName evidence="2">Uncharacterized protein</fullName>
    </submittedName>
</protein>
<keyword evidence="3" id="KW-1185">Reference proteome</keyword>
<evidence type="ECO:0000313" key="2">
    <source>
        <dbReference type="EMBL" id="KAK4017006.1"/>
    </source>
</evidence>
<sequence>MKQQEETISCGHSKRADVCLAVNAEKYVAVARDEKKNAARKDGQFPSQRTQLTSHLTTR</sequence>
<name>A0ABQ9ZW39_9CRUS</name>